<dbReference type="InterPro" id="IPR053206">
    <property type="entry name" value="Dimeric_xanthone_biosynth"/>
</dbReference>
<dbReference type="Pfam" id="PF01814">
    <property type="entry name" value="Hemerythrin"/>
    <property type="match status" value="1"/>
</dbReference>
<reference evidence="2 3" key="2">
    <citation type="journal article" date="2013" name="PLoS Genet.">
        <title>Comparative genome structure, secondary metabolite, and effector coding capacity across Cochliobolus pathogens.</title>
        <authorList>
            <person name="Condon B.J."/>
            <person name="Leng Y."/>
            <person name="Wu D."/>
            <person name="Bushley K.E."/>
            <person name="Ohm R.A."/>
            <person name="Otillar R."/>
            <person name="Martin J."/>
            <person name="Schackwitz W."/>
            <person name="Grimwood J."/>
            <person name="MohdZainudin N."/>
            <person name="Xue C."/>
            <person name="Wang R."/>
            <person name="Manning V.A."/>
            <person name="Dhillon B."/>
            <person name="Tu Z.J."/>
            <person name="Steffenson B.J."/>
            <person name="Salamov A."/>
            <person name="Sun H."/>
            <person name="Lowry S."/>
            <person name="LaButti K."/>
            <person name="Han J."/>
            <person name="Copeland A."/>
            <person name="Lindquist E."/>
            <person name="Barry K."/>
            <person name="Schmutz J."/>
            <person name="Baker S.E."/>
            <person name="Ciuffetti L.M."/>
            <person name="Grigoriev I.V."/>
            <person name="Zhong S."/>
            <person name="Turgeon B.G."/>
        </authorList>
    </citation>
    <scope>NUCLEOTIDE SEQUENCE [LARGE SCALE GENOMIC DNA]</scope>
    <source>
        <strain evidence="3">28A</strain>
    </source>
</reference>
<protein>
    <recommendedName>
        <fullName evidence="1">Hemerythrin-like domain-containing protein</fullName>
    </recommendedName>
</protein>
<name>R0J120_EXST2</name>
<reference evidence="2 3" key="1">
    <citation type="journal article" date="2012" name="PLoS Pathog.">
        <title>Diverse lifestyles and strategies of plant pathogenesis encoded in the genomes of eighteen Dothideomycetes fungi.</title>
        <authorList>
            <person name="Ohm R.A."/>
            <person name="Feau N."/>
            <person name="Henrissat B."/>
            <person name="Schoch C.L."/>
            <person name="Horwitz B.A."/>
            <person name="Barry K.W."/>
            <person name="Condon B.J."/>
            <person name="Copeland A.C."/>
            <person name="Dhillon B."/>
            <person name="Glaser F."/>
            <person name="Hesse C.N."/>
            <person name="Kosti I."/>
            <person name="LaButti K."/>
            <person name="Lindquist E.A."/>
            <person name="Lucas S."/>
            <person name="Salamov A.A."/>
            <person name="Bradshaw R.E."/>
            <person name="Ciuffetti L."/>
            <person name="Hamelin R.C."/>
            <person name="Kema G.H.J."/>
            <person name="Lawrence C."/>
            <person name="Scott J.A."/>
            <person name="Spatafora J.W."/>
            <person name="Turgeon B.G."/>
            <person name="de Wit P.J.G.M."/>
            <person name="Zhong S."/>
            <person name="Goodwin S.B."/>
            <person name="Grigoriev I.V."/>
        </authorList>
    </citation>
    <scope>NUCLEOTIDE SEQUENCE [LARGE SCALE GENOMIC DNA]</scope>
    <source>
        <strain evidence="3">28A</strain>
    </source>
</reference>
<organism evidence="2 3">
    <name type="scientific">Exserohilum turcicum (strain 28A)</name>
    <name type="common">Northern leaf blight fungus</name>
    <name type="synonym">Setosphaeria turcica</name>
    <dbReference type="NCBI Taxonomy" id="671987"/>
    <lineage>
        <taxon>Eukaryota</taxon>
        <taxon>Fungi</taxon>
        <taxon>Dikarya</taxon>
        <taxon>Ascomycota</taxon>
        <taxon>Pezizomycotina</taxon>
        <taxon>Dothideomycetes</taxon>
        <taxon>Pleosporomycetidae</taxon>
        <taxon>Pleosporales</taxon>
        <taxon>Pleosporineae</taxon>
        <taxon>Pleosporaceae</taxon>
        <taxon>Exserohilum</taxon>
    </lineage>
</organism>
<dbReference type="GeneID" id="19400132"/>
<dbReference type="AlphaFoldDB" id="R0J120"/>
<gene>
    <name evidence="2" type="ORF">SETTUDRAFT_167316</name>
</gene>
<proteinExistence type="predicted"/>
<dbReference type="PANTHER" id="PTHR38048:SF2">
    <property type="entry name" value="HEMERYTHRIN-LIKE DOMAIN-CONTAINING PROTEIN"/>
    <property type="match status" value="1"/>
</dbReference>
<sequence length="266" mass="29734">MASPNKPWADTPCKLVTTPQYATKKTDIFSTGATHMAHIHNAILRGFNSIYLQAPHVLDADKAPFLGYALTWYRFVKSHHDDEEEELFPAVARVLGDERVWRETHREHEAFLDGLAQYEDYLNSVSGTPSAFNGTQLQAIMALFQEAFCTHFHSEISTIAAFAEHPSAPAPHSADAENAAAVFKAWGKKTVMKAGTLDVVPFFLLNLDAEYEDGLWADWPPMPRPVRWGLVNVGGSVHWSWWKFASCDASGKRRELYALGQGESNK</sequence>
<accession>R0J120</accession>
<dbReference type="CDD" id="cd12108">
    <property type="entry name" value="Hr-like"/>
    <property type="match status" value="1"/>
</dbReference>
<evidence type="ECO:0000313" key="2">
    <source>
        <dbReference type="EMBL" id="EOA90476.1"/>
    </source>
</evidence>
<dbReference type="OrthoDB" id="58416at2759"/>
<dbReference type="STRING" id="671987.R0J120"/>
<dbReference type="PANTHER" id="PTHR38048">
    <property type="entry name" value="EXPRESSED PROTEIN"/>
    <property type="match status" value="1"/>
</dbReference>
<evidence type="ECO:0000313" key="3">
    <source>
        <dbReference type="Proteomes" id="UP000016935"/>
    </source>
</evidence>
<dbReference type="InterPro" id="IPR012312">
    <property type="entry name" value="Hemerythrin-like"/>
</dbReference>
<dbReference type="RefSeq" id="XP_008022308.1">
    <property type="nucleotide sequence ID" value="XM_008024117.1"/>
</dbReference>
<evidence type="ECO:0000259" key="1">
    <source>
        <dbReference type="Pfam" id="PF01814"/>
    </source>
</evidence>
<keyword evidence="3" id="KW-1185">Reference proteome</keyword>
<dbReference type="Proteomes" id="UP000016935">
    <property type="component" value="Unassembled WGS sequence"/>
</dbReference>
<dbReference type="EMBL" id="KB908493">
    <property type="protein sequence ID" value="EOA90476.1"/>
    <property type="molecule type" value="Genomic_DNA"/>
</dbReference>
<dbReference type="Gene3D" id="1.20.120.520">
    <property type="entry name" value="nmb1532 protein domain like"/>
    <property type="match status" value="1"/>
</dbReference>
<dbReference type="HOGENOM" id="CLU_066708_0_0_1"/>
<dbReference type="eggNOG" id="ENOG502SH2P">
    <property type="taxonomic scope" value="Eukaryota"/>
</dbReference>
<feature type="domain" description="Hemerythrin-like" evidence="1">
    <location>
        <begin position="33"/>
        <end position="160"/>
    </location>
</feature>